<feature type="compositionally biased region" description="Polar residues" evidence="1">
    <location>
        <begin position="465"/>
        <end position="475"/>
    </location>
</feature>
<evidence type="ECO:0000313" key="2">
    <source>
        <dbReference type="EMBL" id="KAK3952110.1"/>
    </source>
</evidence>
<reference evidence="2" key="1">
    <citation type="journal article" date="2023" name="Mol. Phylogenet. Evol.">
        <title>Genome-scale phylogeny and comparative genomics of the fungal order Sordariales.</title>
        <authorList>
            <person name="Hensen N."/>
            <person name="Bonometti L."/>
            <person name="Westerberg I."/>
            <person name="Brannstrom I.O."/>
            <person name="Guillou S."/>
            <person name="Cros-Aarteil S."/>
            <person name="Calhoun S."/>
            <person name="Haridas S."/>
            <person name="Kuo A."/>
            <person name="Mondo S."/>
            <person name="Pangilinan J."/>
            <person name="Riley R."/>
            <person name="LaButti K."/>
            <person name="Andreopoulos B."/>
            <person name="Lipzen A."/>
            <person name="Chen C."/>
            <person name="Yan M."/>
            <person name="Daum C."/>
            <person name="Ng V."/>
            <person name="Clum A."/>
            <person name="Steindorff A."/>
            <person name="Ohm R.A."/>
            <person name="Martin F."/>
            <person name="Silar P."/>
            <person name="Natvig D.O."/>
            <person name="Lalanne C."/>
            <person name="Gautier V."/>
            <person name="Ament-Velasquez S.L."/>
            <person name="Kruys A."/>
            <person name="Hutchinson M.I."/>
            <person name="Powell A.J."/>
            <person name="Barry K."/>
            <person name="Miller A.N."/>
            <person name="Grigoriev I.V."/>
            <person name="Debuchy R."/>
            <person name="Gladieux P."/>
            <person name="Hiltunen Thoren M."/>
            <person name="Johannesson H."/>
        </authorList>
    </citation>
    <scope>NUCLEOTIDE SEQUENCE</scope>
    <source>
        <strain evidence="2">CBS 626.80</strain>
    </source>
</reference>
<keyword evidence="3" id="KW-1185">Reference proteome</keyword>
<feature type="compositionally biased region" description="Basic and acidic residues" evidence="1">
    <location>
        <begin position="476"/>
        <end position="496"/>
    </location>
</feature>
<feature type="region of interest" description="Disordered" evidence="1">
    <location>
        <begin position="615"/>
        <end position="670"/>
    </location>
</feature>
<gene>
    <name evidence="2" type="ORF">QBC32DRAFT_342350</name>
</gene>
<feature type="region of interest" description="Disordered" evidence="1">
    <location>
        <begin position="142"/>
        <end position="272"/>
    </location>
</feature>
<feature type="compositionally biased region" description="Polar residues" evidence="1">
    <location>
        <begin position="186"/>
        <end position="213"/>
    </location>
</feature>
<evidence type="ECO:0000313" key="3">
    <source>
        <dbReference type="Proteomes" id="UP001303222"/>
    </source>
</evidence>
<organism evidence="2 3">
    <name type="scientific">Pseudoneurospora amorphoporcata</name>
    <dbReference type="NCBI Taxonomy" id="241081"/>
    <lineage>
        <taxon>Eukaryota</taxon>
        <taxon>Fungi</taxon>
        <taxon>Dikarya</taxon>
        <taxon>Ascomycota</taxon>
        <taxon>Pezizomycotina</taxon>
        <taxon>Sordariomycetes</taxon>
        <taxon>Sordariomycetidae</taxon>
        <taxon>Sordariales</taxon>
        <taxon>Sordariaceae</taxon>
        <taxon>Pseudoneurospora</taxon>
    </lineage>
</organism>
<dbReference type="Proteomes" id="UP001303222">
    <property type="component" value="Unassembled WGS sequence"/>
</dbReference>
<feature type="region of interest" description="Disordered" evidence="1">
    <location>
        <begin position="345"/>
        <end position="496"/>
    </location>
</feature>
<evidence type="ECO:0000256" key="1">
    <source>
        <dbReference type="SAM" id="MobiDB-lite"/>
    </source>
</evidence>
<comment type="caution">
    <text evidence="2">The sequence shown here is derived from an EMBL/GenBank/DDBJ whole genome shotgun (WGS) entry which is preliminary data.</text>
</comment>
<feature type="region of interest" description="Disordered" evidence="1">
    <location>
        <begin position="1"/>
        <end position="113"/>
    </location>
</feature>
<dbReference type="EMBL" id="MU859131">
    <property type="protein sequence ID" value="KAK3952110.1"/>
    <property type="molecule type" value="Genomic_DNA"/>
</dbReference>
<feature type="compositionally biased region" description="Polar residues" evidence="1">
    <location>
        <begin position="373"/>
        <end position="383"/>
    </location>
</feature>
<reference evidence="2" key="2">
    <citation type="submission" date="2023-06" db="EMBL/GenBank/DDBJ databases">
        <authorList>
            <consortium name="Lawrence Berkeley National Laboratory"/>
            <person name="Mondo S.J."/>
            <person name="Hensen N."/>
            <person name="Bonometti L."/>
            <person name="Westerberg I."/>
            <person name="Brannstrom I.O."/>
            <person name="Guillou S."/>
            <person name="Cros-Aarteil S."/>
            <person name="Calhoun S."/>
            <person name="Haridas S."/>
            <person name="Kuo A."/>
            <person name="Pangilinan J."/>
            <person name="Riley R."/>
            <person name="Labutti K."/>
            <person name="Andreopoulos B."/>
            <person name="Lipzen A."/>
            <person name="Chen C."/>
            <person name="Yanf M."/>
            <person name="Daum C."/>
            <person name="Ng V."/>
            <person name="Clum A."/>
            <person name="Steindorff A."/>
            <person name="Ohm R."/>
            <person name="Martin F."/>
            <person name="Silar P."/>
            <person name="Natvig D."/>
            <person name="Lalanne C."/>
            <person name="Gautier V."/>
            <person name="Ament-Velasquez S.L."/>
            <person name="Kruys A."/>
            <person name="Hutchinson M.I."/>
            <person name="Powell A.J."/>
            <person name="Barry K."/>
            <person name="Miller A.N."/>
            <person name="Grigoriev I.V."/>
            <person name="Debuchy R."/>
            <person name="Gladieux P."/>
            <person name="Thoren M.H."/>
            <person name="Johannesson H."/>
        </authorList>
    </citation>
    <scope>NUCLEOTIDE SEQUENCE</scope>
    <source>
        <strain evidence="2">CBS 626.80</strain>
    </source>
</reference>
<feature type="compositionally biased region" description="Basic and acidic residues" evidence="1">
    <location>
        <begin position="430"/>
        <end position="451"/>
    </location>
</feature>
<feature type="compositionally biased region" description="Polar residues" evidence="1">
    <location>
        <begin position="153"/>
        <end position="164"/>
    </location>
</feature>
<feature type="compositionally biased region" description="Polar residues" evidence="1">
    <location>
        <begin position="221"/>
        <end position="245"/>
    </location>
</feature>
<protein>
    <submittedName>
        <fullName evidence="2">Uncharacterized protein</fullName>
    </submittedName>
</protein>
<dbReference type="AlphaFoldDB" id="A0AAN6NUG3"/>
<feature type="compositionally biased region" description="Low complexity" evidence="1">
    <location>
        <begin position="78"/>
        <end position="94"/>
    </location>
</feature>
<feature type="compositionally biased region" description="Low complexity" evidence="1">
    <location>
        <begin position="47"/>
        <end position="71"/>
    </location>
</feature>
<feature type="compositionally biased region" description="Polar residues" evidence="1">
    <location>
        <begin position="253"/>
        <end position="265"/>
    </location>
</feature>
<proteinExistence type="predicted"/>
<name>A0AAN6NUG3_9PEZI</name>
<accession>A0AAN6NUG3</accession>
<sequence>MHIYSKPHGTRQGLAGSENSLLHDEDDARPVIPEQPARQTSLPLQVQPRQGPNQGPQQPRTPSFSFPASSPSLPPLSRPAAPLSPRLSRTPPSSDTGTVVGGRSRKKRQRPGSIPVLFPRFFLQPRQTAVSVIASTAEGESFPLDDTSARQKLASTCPTASPSNHHYAKSTGAESRTYSKPVLVRTRSSIVPQYRRGTSSLADSSRVPPSQSPDLEAGPRSGQTDLGTETSNQNAGSHSHSNQDANGRKTRNKMSTSDQPENGLSSLPLLWERRSTSSRPIVVRSRNGKPKKLPPMDAFSFKSFMAEMDAQGGNNIGADLDRIAEICARSRYSLSNQYEVHMAPHGSGASLVSPTGGPPAPSSGAVSRRRDSGSYTSGQSTRAGPTLQAILPDEEESGARRRRRGLGTGGRRTKSIAYGRLETIMSSSRSSEEDKSSKKSVAEIAGEVRGRIEKRHSNLGFSAPDTGSRTATTSNHHNEHTASGHGLDVDGSHQKSGEVATASIAAKLARKRSASFATAVMDSHSRSSAGQLQRYESTYALVSEPALPQTSDSHLGVRTAAAPSAVSDNSIVTRPSNLTRSVSDVPYRTSRRKEYGAASSSALARASWNAWIPWKGGNGAGSQQQQQQQHEQVVRSEAEELTPTMSAGMTEPRRTVSHAEGSLRRILGSR</sequence>